<evidence type="ECO:0000313" key="5">
    <source>
        <dbReference type="EMBL" id="WAX56866.1"/>
    </source>
</evidence>
<dbReference type="InterPro" id="IPR021416">
    <property type="entry name" value="DUF3048_N"/>
</dbReference>
<dbReference type="EMBL" id="CP097463">
    <property type="protein sequence ID" value="WAX56866.1"/>
    <property type="molecule type" value="Genomic_DNA"/>
</dbReference>
<evidence type="ECO:0000259" key="4">
    <source>
        <dbReference type="Pfam" id="PF17479"/>
    </source>
</evidence>
<reference evidence="5" key="1">
    <citation type="submission" date="2022-05" db="EMBL/GenBank/DDBJ databases">
        <title>Jatrophihabitans sp. SB3-54 whole genome sequence.</title>
        <authorList>
            <person name="Suh M.K."/>
            <person name="Eom M.K."/>
            <person name="Kim J.S."/>
            <person name="Kim H.S."/>
            <person name="Do H.E."/>
            <person name="Shin Y.K."/>
            <person name="Lee J.-S."/>
        </authorList>
    </citation>
    <scope>NUCLEOTIDE SEQUENCE</scope>
    <source>
        <strain evidence="5">SB3-54</strain>
    </source>
</reference>
<dbReference type="Pfam" id="PF11258">
    <property type="entry name" value="DUF3048"/>
    <property type="match status" value="1"/>
</dbReference>
<proteinExistence type="predicted"/>
<feature type="region of interest" description="Disordered" evidence="1">
    <location>
        <begin position="23"/>
        <end position="54"/>
    </location>
</feature>
<dbReference type="Proteomes" id="UP001164693">
    <property type="component" value="Chromosome"/>
</dbReference>
<dbReference type="InterPro" id="IPR035328">
    <property type="entry name" value="DUF3048_C"/>
</dbReference>
<keyword evidence="2" id="KW-0732">Signal</keyword>
<dbReference type="SUPFAM" id="SSF159774">
    <property type="entry name" value="YerB-like"/>
    <property type="match status" value="1"/>
</dbReference>
<dbReference type="Pfam" id="PF17479">
    <property type="entry name" value="DUF3048_C"/>
    <property type="match status" value="1"/>
</dbReference>
<dbReference type="InterPro" id="IPR023158">
    <property type="entry name" value="YerB-like_sf"/>
</dbReference>
<feature type="domain" description="DUF3048" evidence="3">
    <location>
        <begin position="64"/>
        <end position="197"/>
    </location>
</feature>
<name>A0ABY7K0M7_9ACTN</name>
<protein>
    <submittedName>
        <fullName evidence="5">DUF3048 domain-containing protein</fullName>
    </submittedName>
</protein>
<dbReference type="PROSITE" id="PS51257">
    <property type="entry name" value="PROKAR_LIPOPROTEIN"/>
    <property type="match status" value="1"/>
</dbReference>
<evidence type="ECO:0000256" key="2">
    <source>
        <dbReference type="SAM" id="SignalP"/>
    </source>
</evidence>
<accession>A0ABY7K0M7</accession>
<feature type="compositionally biased region" description="Low complexity" evidence="1">
    <location>
        <begin position="32"/>
        <end position="54"/>
    </location>
</feature>
<dbReference type="RefSeq" id="WP_269443401.1">
    <property type="nucleotide sequence ID" value="NZ_CP097463.1"/>
</dbReference>
<evidence type="ECO:0000256" key="1">
    <source>
        <dbReference type="SAM" id="MobiDB-lite"/>
    </source>
</evidence>
<sequence length="346" mass="36112">MSLSRRITGVACVAAMAVSLSACGGSGKKKTPSPTSTASVTTPAPSSSSATPPAPAVKAINPFTGLAANAHKVVAVKIDDTGNGRPQVNVDKADIVYIEEVEGGLTRLLAVYNTVLPTVEAVRSTRAADPEILAQYGPIAYVASGGSHNPLAVLDRSNLRTSINDRGGPGFQRDGSRPAPYNLRANLATIAAKLKGATAKNIGLTFSPTIPNRPFGTGTSLRTQVGGTPVQFNWNSRTHRYVRLIGGVVQHTAAGTTIATPNVIVQFCKVTVYNKDRDVLGNPNMYTHTVGTGKVMVYRDGKRISGTWSRPDAKAGTTLKDRNGKAIPLAPGGAWVVLVATNAPLH</sequence>
<dbReference type="Gene3D" id="3.50.90.10">
    <property type="entry name" value="YerB-like"/>
    <property type="match status" value="1"/>
</dbReference>
<feature type="domain" description="DUF3048" evidence="4">
    <location>
        <begin position="228"/>
        <end position="336"/>
    </location>
</feature>
<keyword evidence="6" id="KW-1185">Reference proteome</keyword>
<gene>
    <name evidence="5" type="ORF">M6B22_20410</name>
</gene>
<evidence type="ECO:0000313" key="6">
    <source>
        <dbReference type="Proteomes" id="UP001164693"/>
    </source>
</evidence>
<feature type="signal peptide" evidence="2">
    <location>
        <begin position="1"/>
        <end position="22"/>
    </location>
</feature>
<evidence type="ECO:0000259" key="3">
    <source>
        <dbReference type="Pfam" id="PF11258"/>
    </source>
</evidence>
<organism evidence="5 6">
    <name type="scientific">Jatrophihabitans cynanchi</name>
    <dbReference type="NCBI Taxonomy" id="2944128"/>
    <lineage>
        <taxon>Bacteria</taxon>
        <taxon>Bacillati</taxon>
        <taxon>Actinomycetota</taxon>
        <taxon>Actinomycetes</taxon>
        <taxon>Jatrophihabitantales</taxon>
        <taxon>Jatrophihabitantaceae</taxon>
        <taxon>Jatrophihabitans</taxon>
    </lineage>
</organism>
<feature type="chain" id="PRO_5045701258" evidence="2">
    <location>
        <begin position="23"/>
        <end position="346"/>
    </location>
</feature>